<comment type="caution">
    <text evidence="6">The sequence shown here is derived from an EMBL/GenBank/DDBJ whole genome shotgun (WGS) entry which is preliminary data.</text>
</comment>
<keyword evidence="2" id="KW-0805">Transcription regulation</keyword>
<dbReference type="PROSITE" id="PS50931">
    <property type="entry name" value="HTH_LYSR"/>
    <property type="match status" value="1"/>
</dbReference>
<protein>
    <submittedName>
        <fullName evidence="6">LysR family transcriptional regulator</fullName>
    </submittedName>
</protein>
<dbReference type="PANTHER" id="PTHR30419:SF8">
    <property type="entry name" value="NITROGEN ASSIMILATION TRANSCRIPTIONAL ACTIVATOR-RELATED"/>
    <property type="match status" value="1"/>
</dbReference>
<accession>A0A5J5G160</accession>
<name>A0A5J5G160_9GAMM</name>
<dbReference type="Pfam" id="PF03466">
    <property type="entry name" value="LysR_substrate"/>
    <property type="match status" value="1"/>
</dbReference>
<comment type="similarity">
    <text evidence="1">Belongs to the LysR transcriptional regulatory family.</text>
</comment>
<dbReference type="GO" id="GO:0003677">
    <property type="term" value="F:DNA binding"/>
    <property type="evidence" value="ECO:0007669"/>
    <property type="project" value="UniProtKB-KW"/>
</dbReference>
<evidence type="ECO:0000256" key="4">
    <source>
        <dbReference type="ARBA" id="ARBA00023163"/>
    </source>
</evidence>
<dbReference type="GO" id="GO:0003700">
    <property type="term" value="F:DNA-binding transcription factor activity"/>
    <property type="evidence" value="ECO:0007669"/>
    <property type="project" value="InterPro"/>
</dbReference>
<dbReference type="Proteomes" id="UP000335415">
    <property type="component" value="Unassembled WGS sequence"/>
</dbReference>
<gene>
    <name evidence="6" type="ORF">FJU30_09380</name>
</gene>
<dbReference type="EMBL" id="VYKJ01000004">
    <property type="protein sequence ID" value="KAA9000454.1"/>
    <property type="molecule type" value="Genomic_DNA"/>
</dbReference>
<keyword evidence="3" id="KW-0238">DNA-binding</keyword>
<dbReference type="CDD" id="cd05466">
    <property type="entry name" value="PBP2_LTTR_substrate"/>
    <property type="match status" value="1"/>
</dbReference>
<sequence>MSPFSRFALYFAQVARSGSLRKAAEKLHVSAPAINRQILQAEEAFGTALFERLPEGLRMTTAGELLYDNILRWQREFRITRQRFDDIQGLKRGHVSVGLVQALSEGIVAEAFAHIAADNDWLRLELSVGDSQVISERVRQSEIDFGLVLDPDGQNGLDVIAFAELVIGVAMPPDNALRKKEYISLGELSNERHIFPGEPLVVNGRAKMLYRQHNFSPENAIICNDIRLIKSLIKAGNGVSVLSLLDVLEEVKSGQLSFVPLQGKYIRPLTLALCTAPARQLSKAAQMTINEITAVIESLENLD</sequence>
<keyword evidence="4" id="KW-0804">Transcription</keyword>
<evidence type="ECO:0000256" key="2">
    <source>
        <dbReference type="ARBA" id="ARBA00023015"/>
    </source>
</evidence>
<dbReference type="Pfam" id="PF00126">
    <property type="entry name" value="HTH_1"/>
    <property type="match status" value="1"/>
</dbReference>
<reference evidence="6 7" key="1">
    <citation type="submission" date="2019-09" db="EMBL/GenBank/DDBJ databases">
        <authorList>
            <person name="Li Y."/>
        </authorList>
    </citation>
    <scope>NUCLEOTIDE SEQUENCE [LARGE SCALE GENOMIC DNA]</scope>
    <source>
        <strain evidence="6 7">L3-3HA</strain>
    </source>
</reference>
<dbReference type="InterPro" id="IPR036390">
    <property type="entry name" value="WH_DNA-bd_sf"/>
</dbReference>
<dbReference type="InterPro" id="IPR000847">
    <property type="entry name" value="LysR_HTH_N"/>
</dbReference>
<evidence type="ECO:0000256" key="1">
    <source>
        <dbReference type="ARBA" id="ARBA00009437"/>
    </source>
</evidence>
<dbReference type="PANTHER" id="PTHR30419">
    <property type="entry name" value="HTH-TYPE TRANSCRIPTIONAL REGULATOR YBHD"/>
    <property type="match status" value="1"/>
</dbReference>
<dbReference type="RefSeq" id="WP_150434724.1">
    <property type="nucleotide sequence ID" value="NZ_VYKJ01000004.1"/>
</dbReference>
<dbReference type="InterPro" id="IPR050950">
    <property type="entry name" value="HTH-type_LysR_regulators"/>
</dbReference>
<organism evidence="6 7">
    <name type="scientific">Affinibrenneria salicis</name>
    <dbReference type="NCBI Taxonomy" id="2590031"/>
    <lineage>
        <taxon>Bacteria</taxon>
        <taxon>Pseudomonadati</taxon>
        <taxon>Pseudomonadota</taxon>
        <taxon>Gammaproteobacteria</taxon>
        <taxon>Enterobacterales</taxon>
        <taxon>Pectobacteriaceae</taxon>
        <taxon>Affinibrenneria</taxon>
    </lineage>
</organism>
<keyword evidence="7" id="KW-1185">Reference proteome</keyword>
<feature type="domain" description="HTH lysR-type" evidence="5">
    <location>
        <begin position="10"/>
        <end position="60"/>
    </location>
</feature>
<evidence type="ECO:0000313" key="7">
    <source>
        <dbReference type="Proteomes" id="UP000335415"/>
    </source>
</evidence>
<dbReference type="InterPro" id="IPR005119">
    <property type="entry name" value="LysR_subst-bd"/>
</dbReference>
<evidence type="ECO:0000313" key="6">
    <source>
        <dbReference type="EMBL" id="KAA9000454.1"/>
    </source>
</evidence>
<dbReference type="SUPFAM" id="SSF46785">
    <property type="entry name" value="Winged helix' DNA-binding domain"/>
    <property type="match status" value="1"/>
</dbReference>
<dbReference type="GO" id="GO:0005829">
    <property type="term" value="C:cytosol"/>
    <property type="evidence" value="ECO:0007669"/>
    <property type="project" value="TreeGrafter"/>
</dbReference>
<dbReference type="Gene3D" id="1.10.10.10">
    <property type="entry name" value="Winged helix-like DNA-binding domain superfamily/Winged helix DNA-binding domain"/>
    <property type="match status" value="1"/>
</dbReference>
<evidence type="ECO:0000259" key="5">
    <source>
        <dbReference type="PROSITE" id="PS50931"/>
    </source>
</evidence>
<evidence type="ECO:0000256" key="3">
    <source>
        <dbReference type="ARBA" id="ARBA00023125"/>
    </source>
</evidence>
<proteinExistence type="inferred from homology"/>
<dbReference type="SUPFAM" id="SSF53850">
    <property type="entry name" value="Periplasmic binding protein-like II"/>
    <property type="match status" value="1"/>
</dbReference>
<dbReference type="OrthoDB" id="8839922at2"/>
<dbReference type="Gene3D" id="3.40.190.290">
    <property type="match status" value="1"/>
</dbReference>
<dbReference type="InterPro" id="IPR036388">
    <property type="entry name" value="WH-like_DNA-bd_sf"/>
</dbReference>
<dbReference type="AlphaFoldDB" id="A0A5J5G160"/>